<feature type="compositionally biased region" description="Acidic residues" evidence="1">
    <location>
        <begin position="22"/>
        <end position="51"/>
    </location>
</feature>
<dbReference type="EMBL" id="PYSW02000036">
    <property type="protein sequence ID" value="KAG2377804.1"/>
    <property type="molecule type" value="Genomic_DNA"/>
</dbReference>
<feature type="transmembrane region" description="Helical" evidence="2">
    <location>
        <begin position="141"/>
        <end position="159"/>
    </location>
</feature>
<evidence type="ECO:0000313" key="3">
    <source>
        <dbReference type="EMBL" id="KAG2377804.1"/>
    </source>
</evidence>
<feature type="region of interest" description="Disordered" evidence="1">
    <location>
        <begin position="1"/>
        <end position="53"/>
    </location>
</feature>
<comment type="caution">
    <text evidence="3">The sequence shown here is derived from an EMBL/GenBank/DDBJ whole genome shotgun (WGS) entry which is preliminary data.</text>
</comment>
<keyword evidence="2" id="KW-1133">Transmembrane helix</keyword>
<dbReference type="Proteomes" id="UP000816034">
    <property type="component" value="Unassembled WGS sequence"/>
</dbReference>
<dbReference type="GeneID" id="68101343"/>
<accession>A0AA88KKH2</accession>
<dbReference type="AlphaFoldDB" id="A0AA88KKH2"/>
<organism evidence="3 4">
    <name type="scientific">Naegleria lovaniensis</name>
    <name type="common">Amoeba</name>
    <dbReference type="NCBI Taxonomy" id="51637"/>
    <lineage>
        <taxon>Eukaryota</taxon>
        <taxon>Discoba</taxon>
        <taxon>Heterolobosea</taxon>
        <taxon>Tetramitia</taxon>
        <taxon>Eutetramitia</taxon>
        <taxon>Vahlkampfiidae</taxon>
        <taxon>Naegleria</taxon>
    </lineage>
</organism>
<proteinExistence type="predicted"/>
<dbReference type="RefSeq" id="XP_044545066.1">
    <property type="nucleotide sequence ID" value="XM_044699014.1"/>
</dbReference>
<sequence>MYSSSDDDDEYEEDELSHPSDGEYEVVDIGDDEDSCETEDDLQQDEEEDPCESSIHLPLPTFETQFILDHHKSIQSNTKHTLLSFEECSGGYYHRENTSRESQVDKTNLKLLEDLFFNPSSLGDNDSEYKQFVNHAIENKLLYYYLLVVLCGNIGLGVLNN</sequence>
<keyword evidence="2" id="KW-0472">Membrane</keyword>
<evidence type="ECO:0000313" key="4">
    <source>
        <dbReference type="Proteomes" id="UP000816034"/>
    </source>
</evidence>
<feature type="compositionally biased region" description="Acidic residues" evidence="1">
    <location>
        <begin position="1"/>
        <end position="15"/>
    </location>
</feature>
<evidence type="ECO:0000256" key="1">
    <source>
        <dbReference type="SAM" id="MobiDB-lite"/>
    </source>
</evidence>
<keyword evidence="2" id="KW-0812">Transmembrane</keyword>
<gene>
    <name evidence="3" type="ORF">C9374_008889</name>
</gene>
<protein>
    <submittedName>
        <fullName evidence="3">Uncharacterized protein</fullName>
    </submittedName>
</protein>
<evidence type="ECO:0000256" key="2">
    <source>
        <dbReference type="SAM" id="Phobius"/>
    </source>
</evidence>
<reference evidence="3 4" key="1">
    <citation type="journal article" date="2018" name="BMC Genomics">
        <title>The genome of Naegleria lovaniensis, the basis for a comparative approach to unravel pathogenicity factors of the human pathogenic amoeba N. fowleri.</title>
        <authorList>
            <person name="Liechti N."/>
            <person name="Schurch N."/>
            <person name="Bruggmann R."/>
            <person name="Wittwer M."/>
        </authorList>
    </citation>
    <scope>NUCLEOTIDE SEQUENCE [LARGE SCALE GENOMIC DNA]</scope>
    <source>
        <strain evidence="3 4">ATCC 30569</strain>
    </source>
</reference>
<keyword evidence="4" id="KW-1185">Reference proteome</keyword>
<name>A0AA88KKH2_NAELO</name>